<keyword evidence="16" id="KW-1185">Reference proteome</keyword>
<dbReference type="GO" id="GO:0005829">
    <property type="term" value="C:cytosol"/>
    <property type="evidence" value="ECO:0007669"/>
    <property type="project" value="TreeGrafter"/>
</dbReference>
<dbReference type="HAMAP" id="MF_00036_B">
    <property type="entry name" value="Ala_tRNA_synth_B"/>
    <property type="match status" value="1"/>
</dbReference>
<dbReference type="SUPFAM" id="SSF50447">
    <property type="entry name" value="Translation proteins"/>
    <property type="match status" value="1"/>
</dbReference>
<evidence type="ECO:0000256" key="6">
    <source>
        <dbReference type="ARBA" id="ARBA00022833"/>
    </source>
</evidence>
<keyword evidence="9 13" id="KW-0648">Protein biosynthesis</keyword>
<organism evidence="15 16">
    <name type="scientific">Nakamurella panacisegetis</name>
    <dbReference type="NCBI Taxonomy" id="1090615"/>
    <lineage>
        <taxon>Bacteria</taxon>
        <taxon>Bacillati</taxon>
        <taxon>Actinomycetota</taxon>
        <taxon>Actinomycetes</taxon>
        <taxon>Nakamurellales</taxon>
        <taxon>Nakamurellaceae</taxon>
        <taxon>Nakamurella</taxon>
    </lineage>
</organism>
<keyword evidence="8 13" id="KW-0694">RNA-binding</keyword>
<dbReference type="Gene3D" id="3.30.980.10">
    <property type="entry name" value="Threonyl-trna Synthetase, Chain A, domain 2"/>
    <property type="match status" value="1"/>
</dbReference>
<evidence type="ECO:0000256" key="10">
    <source>
        <dbReference type="ARBA" id="ARBA00023146"/>
    </source>
</evidence>
<evidence type="ECO:0000259" key="14">
    <source>
        <dbReference type="PROSITE" id="PS50860"/>
    </source>
</evidence>
<dbReference type="GO" id="GO:0000049">
    <property type="term" value="F:tRNA binding"/>
    <property type="evidence" value="ECO:0007669"/>
    <property type="project" value="UniProtKB-KW"/>
</dbReference>
<keyword evidence="10 13" id="KW-0030">Aminoacyl-tRNA synthetase</keyword>
<dbReference type="PROSITE" id="PS50860">
    <property type="entry name" value="AA_TRNA_LIGASE_II_ALA"/>
    <property type="match status" value="1"/>
</dbReference>
<keyword evidence="4 13" id="KW-0479">Metal-binding</keyword>
<dbReference type="EMBL" id="LT629710">
    <property type="protein sequence ID" value="SDP22082.1"/>
    <property type="molecule type" value="Genomic_DNA"/>
</dbReference>
<dbReference type="RefSeq" id="WP_090477628.1">
    <property type="nucleotide sequence ID" value="NZ_LT629710.1"/>
</dbReference>
<dbReference type="InterPro" id="IPR018162">
    <property type="entry name" value="Ala-tRNA-ligase_IIc_anticod-bd"/>
</dbReference>
<dbReference type="Gene3D" id="3.30.930.10">
    <property type="entry name" value="Bira Bifunctional Protein, Domain 2"/>
    <property type="match status" value="1"/>
</dbReference>
<dbReference type="PRINTS" id="PR00980">
    <property type="entry name" value="TRNASYNTHALA"/>
</dbReference>
<dbReference type="Gene3D" id="6.10.250.550">
    <property type="match status" value="1"/>
</dbReference>
<dbReference type="Gene3D" id="3.10.310.40">
    <property type="match status" value="1"/>
</dbReference>
<dbReference type="CDD" id="cd00673">
    <property type="entry name" value="AlaRS_core"/>
    <property type="match status" value="1"/>
</dbReference>
<dbReference type="GO" id="GO:0005524">
    <property type="term" value="F:ATP binding"/>
    <property type="evidence" value="ECO:0007669"/>
    <property type="project" value="UniProtKB-UniRule"/>
</dbReference>
<feature type="domain" description="Alanyl-transfer RNA synthetases family profile" evidence="14">
    <location>
        <begin position="1"/>
        <end position="726"/>
    </location>
</feature>
<dbReference type="SUPFAM" id="SSF55681">
    <property type="entry name" value="Class II aaRS and biotin synthetases"/>
    <property type="match status" value="1"/>
</dbReference>
<keyword evidence="7 13" id="KW-0067">ATP-binding</keyword>
<protein>
    <recommendedName>
        <fullName evidence="13">Alanine--tRNA ligase</fullName>
        <ecNumber evidence="13">6.1.1.7</ecNumber>
    </recommendedName>
    <alternativeName>
        <fullName evidence="13">Alanyl-tRNA synthetase</fullName>
        <shortName evidence="13">AlaRS</shortName>
    </alternativeName>
</protein>
<dbReference type="SUPFAM" id="SSF55186">
    <property type="entry name" value="ThrRS/AlaRS common domain"/>
    <property type="match status" value="1"/>
</dbReference>
<dbReference type="OrthoDB" id="9803884at2"/>
<keyword evidence="13" id="KW-0963">Cytoplasm</keyword>
<dbReference type="NCBIfam" id="TIGR00344">
    <property type="entry name" value="alaS"/>
    <property type="match status" value="1"/>
</dbReference>
<dbReference type="Gene3D" id="2.40.30.130">
    <property type="match status" value="1"/>
</dbReference>
<evidence type="ECO:0000256" key="1">
    <source>
        <dbReference type="ARBA" id="ARBA00008226"/>
    </source>
</evidence>
<dbReference type="InterPro" id="IPR012947">
    <property type="entry name" value="tRNA_SAD"/>
</dbReference>
<comment type="catalytic activity">
    <reaction evidence="12 13">
        <text>tRNA(Ala) + L-alanine + ATP = L-alanyl-tRNA(Ala) + AMP + diphosphate</text>
        <dbReference type="Rhea" id="RHEA:12540"/>
        <dbReference type="Rhea" id="RHEA-COMP:9657"/>
        <dbReference type="Rhea" id="RHEA-COMP:9923"/>
        <dbReference type="ChEBI" id="CHEBI:30616"/>
        <dbReference type="ChEBI" id="CHEBI:33019"/>
        <dbReference type="ChEBI" id="CHEBI:57972"/>
        <dbReference type="ChEBI" id="CHEBI:78442"/>
        <dbReference type="ChEBI" id="CHEBI:78497"/>
        <dbReference type="ChEBI" id="CHEBI:456215"/>
        <dbReference type="EC" id="6.1.1.7"/>
    </reaction>
</comment>
<dbReference type="Pfam" id="PF01411">
    <property type="entry name" value="tRNA-synt_2c"/>
    <property type="match status" value="1"/>
</dbReference>
<keyword evidence="5 13" id="KW-0547">Nucleotide-binding</keyword>
<dbReference type="Pfam" id="PF07973">
    <property type="entry name" value="tRNA_SAD"/>
    <property type="match status" value="1"/>
</dbReference>
<comment type="domain">
    <text evidence="13">Consists of three domains; the N-terminal catalytic domain, the editing domain and the C-terminal C-Ala domain. The editing domain removes incorrectly charged amino acids, while the C-Ala domain, along with tRNA(Ala), serves as a bridge to cooperatively bring together the editing and aminoacylation centers thus stimulating deacylation of misacylated tRNAs.</text>
</comment>
<dbReference type="GO" id="GO:0002161">
    <property type="term" value="F:aminoacyl-tRNA deacylase activity"/>
    <property type="evidence" value="ECO:0007669"/>
    <property type="project" value="TreeGrafter"/>
</dbReference>
<feature type="binding site" evidence="13">
    <location>
        <position position="683"/>
    </location>
    <ligand>
        <name>Zn(2+)</name>
        <dbReference type="ChEBI" id="CHEBI:29105"/>
    </ligand>
</feature>
<dbReference type="InterPro" id="IPR050058">
    <property type="entry name" value="Ala-tRNA_ligase"/>
</dbReference>
<comment type="similarity">
    <text evidence="1 13">Belongs to the class-II aminoacyl-tRNA synthetase family.</text>
</comment>
<dbReference type="SUPFAM" id="SSF101353">
    <property type="entry name" value="Putative anticodon-binding domain of alanyl-tRNA synthetase (AlaRS)"/>
    <property type="match status" value="1"/>
</dbReference>
<evidence type="ECO:0000256" key="11">
    <source>
        <dbReference type="ARBA" id="ARBA00024779"/>
    </source>
</evidence>
<evidence type="ECO:0000256" key="4">
    <source>
        <dbReference type="ARBA" id="ARBA00022723"/>
    </source>
</evidence>
<evidence type="ECO:0000313" key="15">
    <source>
        <dbReference type="EMBL" id="SDP22082.1"/>
    </source>
</evidence>
<feature type="binding site" evidence="13">
    <location>
        <position position="580"/>
    </location>
    <ligand>
        <name>Zn(2+)</name>
        <dbReference type="ChEBI" id="CHEBI:29105"/>
    </ligand>
</feature>
<dbReference type="InterPro" id="IPR002318">
    <property type="entry name" value="Ala-tRNA-lgiase_IIc"/>
</dbReference>
<dbReference type="AlphaFoldDB" id="A0A1H0QXS1"/>
<dbReference type="GO" id="GO:0006419">
    <property type="term" value="P:alanyl-tRNA aminoacylation"/>
    <property type="evidence" value="ECO:0007669"/>
    <property type="project" value="UniProtKB-UniRule"/>
</dbReference>
<dbReference type="GO" id="GO:0008270">
    <property type="term" value="F:zinc ion binding"/>
    <property type="evidence" value="ECO:0007669"/>
    <property type="project" value="UniProtKB-UniRule"/>
</dbReference>
<evidence type="ECO:0000256" key="3">
    <source>
        <dbReference type="ARBA" id="ARBA00022598"/>
    </source>
</evidence>
<dbReference type="Proteomes" id="UP000198741">
    <property type="component" value="Chromosome I"/>
</dbReference>
<dbReference type="InterPro" id="IPR018163">
    <property type="entry name" value="Thr/Ala-tRNA-synth_IIc_edit"/>
</dbReference>
<dbReference type="FunFam" id="3.30.980.10:FF:000004">
    <property type="entry name" value="Alanine--tRNA ligase, cytoplasmic"/>
    <property type="match status" value="1"/>
</dbReference>
<evidence type="ECO:0000256" key="9">
    <source>
        <dbReference type="ARBA" id="ARBA00022917"/>
    </source>
</evidence>
<comment type="cofactor">
    <cofactor evidence="13">
        <name>Zn(2+)</name>
        <dbReference type="ChEBI" id="CHEBI:29105"/>
    </cofactor>
    <text evidence="13">Binds 1 zinc ion per subunit.</text>
</comment>
<evidence type="ECO:0000256" key="7">
    <source>
        <dbReference type="ARBA" id="ARBA00022840"/>
    </source>
</evidence>
<dbReference type="Pfam" id="PF02272">
    <property type="entry name" value="DHHA1"/>
    <property type="match status" value="1"/>
</dbReference>
<sequence length="897" mass="95890">MQTHEIRRRFLDHFERAGHTFVPSASLVSDDPTLLFTVAGMQQFKPYFLGQSTPPFPRATSVQKCVRTLDIDNVGITTRHNTFFQMAGNFSFGDYFKAGAIKHAWDLVTGSQESGGYGFDPDRIWVTVYETDDEAIRLWQEIAGLPAERIQRLGMADNFWSMGTPGPCGPCSEIYFDRGPEFGPEGGPAVSDSRYLEIWNLVFMQDIRGESIGGGKDDFPILGPLPQQNIDTGLGVERVAFLLQGVDNVYETDLCRPIITAMEEASGVSYGKPEHADGTAHIDDVRMRIIADHSRSAVMLISDGVTPGNEGGGYVLRRLIRRAVRSARLLGVTEPVMARLVKVVSDLMSPSYPEIADDYARIERVAVTEENAFLKTIASGSKLFETAAEKTRAAGRSQVSGSTAFLLHDTQGFPLDLTLEMAAEAGLTVDTQEFDRLMQEQRSRARADSKARKGGLNDLTVYRQLLDAGPTEFTGYTELESEGTVRGVIADGARIPAAGEGRTVEVVLDRTALYAESGGQESDAGTIVGEGFSAQVLDVQKVDRKLWVHKVRILHGELTEGAVVRSKVDPEWRLGARQAHSGTHVVHAALRQVLGPEALQAGSYNKPGYLRLDFSWNSPLSADTRSEIEDVSNRAVRNDLGVRVLYGTQQEASDMGAIALFGETYDDTVRIVEIGGPWSVELCGGTHVEHSSQIGPIALTGESSIGSGVRRVEAAVGLEAFHRLTSERALLNAVAGSLKVQPADLPARIETLVERLRTAEKELEKFRAAAALASAGTLADAAAPVGAVHLVAAAAPEGTTAADLRTLATDVRGRLNGRPAVVALFAPAGDAVSFVTALTSEATAAGLKAGDLVKSFLPAIAGRGGGRPDMAQGGGTNPAGIADAVAALKGVLGGVPS</sequence>
<dbReference type="FunFam" id="3.10.310.40:FF:000001">
    <property type="entry name" value="Alanine--tRNA ligase"/>
    <property type="match status" value="1"/>
</dbReference>
<dbReference type="InterPro" id="IPR045864">
    <property type="entry name" value="aa-tRNA-synth_II/BPL/LPL"/>
</dbReference>
<dbReference type="SMART" id="SM00863">
    <property type="entry name" value="tRNA_SAD"/>
    <property type="match status" value="1"/>
</dbReference>
<evidence type="ECO:0000256" key="13">
    <source>
        <dbReference type="HAMAP-Rule" id="MF_00036"/>
    </source>
</evidence>
<keyword evidence="3 13" id="KW-0436">Ligase</keyword>
<feature type="binding site" evidence="13">
    <location>
        <position position="687"/>
    </location>
    <ligand>
        <name>Zn(2+)</name>
        <dbReference type="ChEBI" id="CHEBI:29105"/>
    </ligand>
</feature>
<feature type="binding site" evidence="13">
    <location>
        <position position="584"/>
    </location>
    <ligand>
        <name>Zn(2+)</name>
        <dbReference type="ChEBI" id="CHEBI:29105"/>
    </ligand>
</feature>
<dbReference type="GO" id="GO:0004813">
    <property type="term" value="F:alanine-tRNA ligase activity"/>
    <property type="evidence" value="ECO:0007669"/>
    <property type="project" value="UniProtKB-UniRule"/>
</dbReference>
<dbReference type="EC" id="6.1.1.7" evidence="13"/>
<dbReference type="InterPro" id="IPR023033">
    <property type="entry name" value="Ala_tRNA_ligase_euk/bac"/>
</dbReference>
<keyword evidence="2 13" id="KW-0820">tRNA-binding</keyword>
<comment type="function">
    <text evidence="11 13">Catalyzes the attachment of alanine to tRNA(Ala) in a two-step reaction: alanine is first activated by ATP to form Ala-AMP and then transferred to the acceptor end of tRNA(Ala). Also edits incorrectly charged Ser-tRNA(Ala) and Gly-tRNA(Ala) via its editing domain.</text>
</comment>
<comment type="subcellular location">
    <subcellularLocation>
        <location evidence="13">Cytoplasm</location>
    </subcellularLocation>
</comment>
<evidence type="ECO:0000256" key="8">
    <source>
        <dbReference type="ARBA" id="ARBA00022884"/>
    </source>
</evidence>
<name>A0A1H0QXS1_9ACTN</name>
<dbReference type="Gene3D" id="3.30.54.20">
    <property type="match status" value="1"/>
</dbReference>
<keyword evidence="6 13" id="KW-0862">Zinc</keyword>
<evidence type="ECO:0000313" key="16">
    <source>
        <dbReference type="Proteomes" id="UP000198741"/>
    </source>
</evidence>
<dbReference type="InterPro" id="IPR018165">
    <property type="entry name" value="Ala-tRNA-synth_IIc_core"/>
</dbReference>
<evidence type="ECO:0000256" key="5">
    <source>
        <dbReference type="ARBA" id="ARBA00022741"/>
    </source>
</evidence>
<dbReference type="InterPro" id="IPR018164">
    <property type="entry name" value="Ala-tRNA-synth_IIc_N"/>
</dbReference>
<gene>
    <name evidence="13" type="primary">alaS</name>
    <name evidence="15" type="ORF">SAMN04515671_3303</name>
</gene>
<dbReference type="PANTHER" id="PTHR11777">
    <property type="entry name" value="ALANYL-TRNA SYNTHETASE"/>
    <property type="match status" value="1"/>
</dbReference>
<dbReference type="FunFam" id="3.30.930.10:FF:000004">
    <property type="entry name" value="Alanine--tRNA ligase"/>
    <property type="match status" value="1"/>
</dbReference>
<proteinExistence type="inferred from homology"/>
<evidence type="ECO:0000256" key="12">
    <source>
        <dbReference type="ARBA" id="ARBA00048300"/>
    </source>
</evidence>
<reference evidence="15 16" key="1">
    <citation type="submission" date="2016-10" db="EMBL/GenBank/DDBJ databases">
        <authorList>
            <person name="de Groot N.N."/>
        </authorList>
    </citation>
    <scope>NUCLEOTIDE SEQUENCE [LARGE SCALE GENOMIC DNA]</scope>
    <source>
        <strain evidence="16">P4-7,KCTC 19426,CECT 7604</strain>
    </source>
</reference>
<evidence type="ECO:0000256" key="2">
    <source>
        <dbReference type="ARBA" id="ARBA00022555"/>
    </source>
</evidence>
<dbReference type="InterPro" id="IPR009000">
    <property type="entry name" value="Transl_B-barrel_sf"/>
</dbReference>
<dbReference type="PANTHER" id="PTHR11777:SF9">
    <property type="entry name" value="ALANINE--TRNA LIGASE, CYTOPLASMIC"/>
    <property type="match status" value="1"/>
</dbReference>
<dbReference type="STRING" id="1090615.SAMN04515671_3303"/>
<dbReference type="InterPro" id="IPR003156">
    <property type="entry name" value="DHHA1_dom"/>
</dbReference>
<accession>A0A1H0QXS1</accession>